<proteinExistence type="predicted"/>
<dbReference type="Gene3D" id="3.10.129.10">
    <property type="entry name" value="Hotdog Thioesterase"/>
    <property type="match status" value="1"/>
</dbReference>
<dbReference type="InterPro" id="IPR003736">
    <property type="entry name" value="PAAI_dom"/>
</dbReference>
<evidence type="ECO:0000313" key="3">
    <source>
        <dbReference type="EMBL" id="SVC35181.1"/>
    </source>
</evidence>
<dbReference type="Pfam" id="PF03061">
    <property type="entry name" value="4HBT"/>
    <property type="match status" value="1"/>
</dbReference>
<organism evidence="3">
    <name type="scientific">marine metagenome</name>
    <dbReference type="NCBI Taxonomy" id="408172"/>
    <lineage>
        <taxon>unclassified sequences</taxon>
        <taxon>metagenomes</taxon>
        <taxon>ecological metagenomes</taxon>
    </lineage>
</organism>
<dbReference type="CDD" id="cd03443">
    <property type="entry name" value="PaaI_thioesterase"/>
    <property type="match status" value="1"/>
</dbReference>
<protein>
    <recommendedName>
        <fullName evidence="2">Thioesterase domain-containing protein</fullName>
    </recommendedName>
</protein>
<sequence length="140" mass="14884">MPRITIAQMESLAREQLPFAIESGLILDTLDDGRAVVRAPYRSAFLRPGGTIAGPVMMGLADYGVYAALLSRIGIVELAVTTSFNINFLSRPGAADLIADARIIKLGKRLAVGEVEIFSADRDDLVAHVTATYSIPPGAV</sequence>
<evidence type="ECO:0000259" key="2">
    <source>
        <dbReference type="Pfam" id="PF03061"/>
    </source>
</evidence>
<dbReference type="GO" id="GO:0016787">
    <property type="term" value="F:hydrolase activity"/>
    <property type="evidence" value="ECO:0007669"/>
    <property type="project" value="UniProtKB-KW"/>
</dbReference>
<keyword evidence="1" id="KW-0378">Hydrolase</keyword>
<feature type="domain" description="Thioesterase" evidence="2">
    <location>
        <begin position="49"/>
        <end position="123"/>
    </location>
</feature>
<dbReference type="EMBL" id="UINC01086582">
    <property type="protein sequence ID" value="SVC35181.1"/>
    <property type="molecule type" value="Genomic_DNA"/>
</dbReference>
<dbReference type="SUPFAM" id="SSF54637">
    <property type="entry name" value="Thioesterase/thiol ester dehydrase-isomerase"/>
    <property type="match status" value="1"/>
</dbReference>
<evidence type="ECO:0000256" key="1">
    <source>
        <dbReference type="ARBA" id="ARBA00022801"/>
    </source>
</evidence>
<dbReference type="NCBIfam" id="TIGR00369">
    <property type="entry name" value="unchar_dom_1"/>
    <property type="match status" value="1"/>
</dbReference>
<dbReference type="AlphaFoldDB" id="A0A382LJZ3"/>
<dbReference type="InterPro" id="IPR006683">
    <property type="entry name" value="Thioestr_dom"/>
</dbReference>
<gene>
    <name evidence="3" type="ORF">METZ01_LOCUS288035</name>
</gene>
<name>A0A382LJZ3_9ZZZZ</name>
<dbReference type="InterPro" id="IPR029069">
    <property type="entry name" value="HotDog_dom_sf"/>
</dbReference>
<reference evidence="3" key="1">
    <citation type="submission" date="2018-05" db="EMBL/GenBank/DDBJ databases">
        <authorList>
            <person name="Lanie J.A."/>
            <person name="Ng W.-L."/>
            <person name="Kazmierczak K.M."/>
            <person name="Andrzejewski T.M."/>
            <person name="Davidsen T.M."/>
            <person name="Wayne K.J."/>
            <person name="Tettelin H."/>
            <person name="Glass J.I."/>
            <person name="Rusch D."/>
            <person name="Podicherti R."/>
            <person name="Tsui H.-C.T."/>
            <person name="Winkler M.E."/>
        </authorList>
    </citation>
    <scope>NUCLEOTIDE SEQUENCE</scope>
</reference>
<accession>A0A382LJZ3</accession>